<evidence type="ECO:0000256" key="1">
    <source>
        <dbReference type="ARBA" id="ARBA00004184"/>
    </source>
</evidence>
<keyword evidence="5" id="KW-0472">Membrane</keyword>
<evidence type="ECO:0000256" key="6">
    <source>
        <dbReference type="ARBA" id="ARBA00073001"/>
    </source>
</evidence>
<organism evidence="7 8">
    <name type="scientific">Podospora fimiseda</name>
    <dbReference type="NCBI Taxonomy" id="252190"/>
    <lineage>
        <taxon>Eukaryota</taxon>
        <taxon>Fungi</taxon>
        <taxon>Dikarya</taxon>
        <taxon>Ascomycota</taxon>
        <taxon>Pezizomycotina</taxon>
        <taxon>Sordariomycetes</taxon>
        <taxon>Sordariomycetidae</taxon>
        <taxon>Sordariales</taxon>
        <taxon>Podosporaceae</taxon>
        <taxon>Podospora</taxon>
    </lineage>
</organism>
<dbReference type="FunFam" id="3.90.830.10:FF:000002">
    <property type="entry name" value="Vacuolar protein sorting-associated protein 45"/>
    <property type="match status" value="1"/>
</dbReference>
<gene>
    <name evidence="7" type="ORF">QBC38DRAFT_390459</name>
</gene>
<dbReference type="PIRSF" id="PIRSF005715">
    <property type="entry name" value="VPS45_Sec1"/>
    <property type="match status" value="1"/>
</dbReference>
<evidence type="ECO:0000313" key="7">
    <source>
        <dbReference type="EMBL" id="KAK4227722.1"/>
    </source>
</evidence>
<dbReference type="InterPro" id="IPR027482">
    <property type="entry name" value="Sec1-like_dom2"/>
</dbReference>
<dbReference type="GO" id="GO:0015031">
    <property type="term" value="P:protein transport"/>
    <property type="evidence" value="ECO:0007669"/>
    <property type="project" value="UniProtKB-KW"/>
</dbReference>
<evidence type="ECO:0000256" key="2">
    <source>
        <dbReference type="ARBA" id="ARBA00009884"/>
    </source>
</evidence>
<dbReference type="Gene3D" id="1.25.40.60">
    <property type="match status" value="1"/>
</dbReference>
<dbReference type="Gene3D" id="3.40.50.2060">
    <property type="match status" value="1"/>
</dbReference>
<keyword evidence="8" id="KW-1185">Reference proteome</keyword>
<protein>
    <recommendedName>
        <fullName evidence="6">Vacuolar protein sorting-associated protein 45</fullName>
    </recommendedName>
</protein>
<dbReference type="Pfam" id="PF00995">
    <property type="entry name" value="Sec1"/>
    <property type="match status" value="1"/>
</dbReference>
<comment type="caution">
    <text evidence="7">The sequence shown here is derived from an EMBL/GenBank/DDBJ whole genome shotgun (WGS) entry which is preliminary data.</text>
</comment>
<dbReference type="InterPro" id="IPR043154">
    <property type="entry name" value="Sec-1-like_dom1"/>
</dbReference>
<evidence type="ECO:0000256" key="4">
    <source>
        <dbReference type="ARBA" id="ARBA00022927"/>
    </source>
</evidence>
<sequence>MDVVQAATSSVTRMVLAGESNLATGGTQLAKMKILLLDRDTMPFISNAVTQSILLSHQVFLIDRLDNVKREKMRHLRCLCFLRPHPDSIGLLIDELRDPKYGEYHLFFSNIIKKSTLERLAESDDHEVVTRVQEHFLDYVVINPDLFSLNMTLPMHRLWSANPDTWNTDSLQRVTEGVIAILLSLKKKPLIRYQKSSPLAKKLASEVRYHITQEEQLFDFRKVDTSPILLILDRREDPITPLLMQWTYQAMVHHLLGINNGRVDLSTVPDIRPELKEIALSQDQDPFFKKNMYLNFGDLGSNIKDYVEQYQSKTKNNADIESIADMKRFIEEYPEFRKLSGNVSKHVTLVSELSRRVREERLLEVSELEQSLACNDNHAADLKNIQTQIQSPAVQPESKVSLVALYTLRYSKHPSNALPMLVDLLTAAGGVPPRQSALVQKILTYHQSLHATASSGAGGITELFESTGIFGAAGSRFKGLKGVENVYTQHSPLLETTLQNLIKGKLKEGQYPFVEGGGSTRDKPQDIVVFIVGGATYEEAKMVAGLNASSPGVRIVLGGTTVHNAATFMEEVEGAVDSWPAAGAGSGIGGSRGMRR</sequence>
<dbReference type="GO" id="GO:0031410">
    <property type="term" value="C:cytoplasmic vesicle"/>
    <property type="evidence" value="ECO:0007669"/>
    <property type="project" value="UniProtKB-ARBA"/>
</dbReference>
<comment type="similarity">
    <text evidence="2">Belongs to the STXBP/unc-18/SEC1 family.</text>
</comment>
<name>A0AAN7BQS9_9PEZI</name>
<dbReference type="PANTHER" id="PTHR11679">
    <property type="entry name" value="VESICLE PROTEIN SORTING-ASSOCIATED"/>
    <property type="match status" value="1"/>
</dbReference>
<dbReference type="Proteomes" id="UP001301958">
    <property type="component" value="Unassembled WGS sequence"/>
</dbReference>
<accession>A0AAN7BQS9</accession>
<dbReference type="GO" id="GO:0016192">
    <property type="term" value="P:vesicle-mediated transport"/>
    <property type="evidence" value="ECO:0007669"/>
    <property type="project" value="InterPro"/>
</dbReference>
<dbReference type="Gene3D" id="3.90.830.10">
    <property type="entry name" value="Syntaxin Binding Protein 1, Chain A, domain 2"/>
    <property type="match status" value="1"/>
</dbReference>
<dbReference type="InterPro" id="IPR036045">
    <property type="entry name" value="Sec1-like_sf"/>
</dbReference>
<dbReference type="InterPro" id="IPR001619">
    <property type="entry name" value="Sec1-like"/>
</dbReference>
<comment type="subcellular location">
    <subcellularLocation>
        <location evidence="1">Endomembrane system</location>
        <topology evidence="1">Peripheral membrane protein</topology>
    </subcellularLocation>
</comment>
<dbReference type="AlphaFoldDB" id="A0AAN7BQS9"/>
<reference evidence="7" key="2">
    <citation type="submission" date="2023-05" db="EMBL/GenBank/DDBJ databases">
        <authorList>
            <consortium name="Lawrence Berkeley National Laboratory"/>
            <person name="Steindorff A."/>
            <person name="Hensen N."/>
            <person name="Bonometti L."/>
            <person name="Westerberg I."/>
            <person name="Brannstrom I.O."/>
            <person name="Guillou S."/>
            <person name="Cros-Aarteil S."/>
            <person name="Calhoun S."/>
            <person name="Haridas S."/>
            <person name="Kuo A."/>
            <person name="Mondo S."/>
            <person name="Pangilinan J."/>
            <person name="Riley R."/>
            <person name="Labutti K."/>
            <person name="Andreopoulos B."/>
            <person name="Lipzen A."/>
            <person name="Chen C."/>
            <person name="Yanf M."/>
            <person name="Daum C."/>
            <person name="Ng V."/>
            <person name="Clum A."/>
            <person name="Ohm R."/>
            <person name="Martin F."/>
            <person name="Silar P."/>
            <person name="Natvig D."/>
            <person name="Lalanne C."/>
            <person name="Gautier V."/>
            <person name="Ament-Velasquez S.L."/>
            <person name="Kruys A."/>
            <person name="Hutchinson M.I."/>
            <person name="Powell A.J."/>
            <person name="Barry K."/>
            <person name="Miller A.N."/>
            <person name="Grigoriev I.V."/>
            <person name="Debuchy R."/>
            <person name="Gladieux P."/>
            <person name="Thoren M.H."/>
            <person name="Johannesson H."/>
        </authorList>
    </citation>
    <scope>NUCLEOTIDE SEQUENCE</scope>
    <source>
        <strain evidence="7">CBS 990.96</strain>
    </source>
</reference>
<reference evidence="7" key="1">
    <citation type="journal article" date="2023" name="Mol. Phylogenet. Evol.">
        <title>Genome-scale phylogeny and comparative genomics of the fungal order Sordariales.</title>
        <authorList>
            <person name="Hensen N."/>
            <person name="Bonometti L."/>
            <person name="Westerberg I."/>
            <person name="Brannstrom I.O."/>
            <person name="Guillou S."/>
            <person name="Cros-Aarteil S."/>
            <person name="Calhoun S."/>
            <person name="Haridas S."/>
            <person name="Kuo A."/>
            <person name="Mondo S."/>
            <person name="Pangilinan J."/>
            <person name="Riley R."/>
            <person name="LaButti K."/>
            <person name="Andreopoulos B."/>
            <person name="Lipzen A."/>
            <person name="Chen C."/>
            <person name="Yan M."/>
            <person name="Daum C."/>
            <person name="Ng V."/>
            <person name="Clum A."/>
            <person name="Steindorff A."/>
            <person name="Ohm R.A."/>
            <person name="Martin F."/>
            <person name="Silar P."/>
            <person name="Natvig D.O."/>
            <person name="Lalanne C."/>
            <person name="Gautier V."/>
            <person name="Ament-Velasquez S.L."/>
            <person name="Kruys A."/>
            <person name="Hutchinson M.I."/>
            <person name="Powell A.J."/>
            <person name="Barry K."/>
            <person name="Miller A.N."/>
            <person name="Grigoriev I.V."/>
            <person name="Debuchy R."/>
            <person name="Gladieux P."/>
            <person name="Hiltunen Thoren M."/>
            <person name="Johannesson H."/>
        </authorList>
    </citation>
    <scope>NUCLEOTIDE SEQUENCE</scope>
    <source>
        <strain evidence="7">CBS 990.96</strain>
    </source>
</reference>
<evidence type="ECO:0000256" key="5">
    <source>
        <dbReference type="ARBA" id="ARBA00023136"/>
    </source>
</evidence>
<keyword evidence="4" id="KW-0653">Protein transport</keyword>
<dbReference type="GO" id="GO:0012505">
    <property type="term" value="C:endomembrane system"/>
    <property type="evidence" value="ECO:0007669"/>
    <property type="project" value="UniProtKB-SubCell"/>
</dbReference>
<dbReference type="SUPFAM" id="SSF56815">
    <property type="entry name" value="Sec1/munc18-like (SM) proteins"/>
    <property type="match status" value="1"/>
</dbReference>
<dbReference type="InterPro" id="IPR043127">
    <property type="entry name" value="Sec-1-like_dom3a"/>
</dbReference>
<evidence type="ECO:0000313" key="8">
    <source>
        <dbReference type="Proteomes" id="UP001301958"/>
    </source>
</evidence>
<dbReference type="Gene3D" id="3.40.50.1910">
    <property type="match status" value="1"/>
</dbReference>
<keyword evidence="3" id="KW-0813">Transport</keyword>
<dbReference type="EMBL" id="MU865328">
    <property type="protein sequence ID" value="KAK4227722.1"/>
    <property type="molecule type" value="Genomic_DNA"/>
</dbReference>
<evidence type="ECO:0000256" key="3">
    <source>
        <dbReference type="ARBA" id="ARBA00022448"/>
    </source>
</evidence>
<proteinExistence type="inferred from homology"/>